<dbReference type="PANTHER" id="PTHR47659">
    <property type="entry name" value="ZN(II)2CYS6 TRANSCRIPTION FACTOR (EUROFUNG)-RELATED"/>
    <property type="match status" value="1"/>
</dbReference>
<dbReference type="Proteomes" id="UP000308197">
    <property type="component" value="Unassembled WGS sequence"/>
</dbReference>
<keyword evidence="2" id="KW-0862">Zinc</keyword>
<reference evidence="10 11" key="1">
    <citation type="journal article" date="2019" name="Nat. Ecol. Evol.">
        <title>Megaphylogeny resolves global patterns of mushroom evolution.</title>
        <authorList>
            <person name="Varga T."/>
            <person name="Krizsan K."/>
            <person name="Foldi C."/>
            <person name="Dima B."/>
            <person name="Sanchez-Garcia M."/>
            <person name="Sanchez-Ramirez S."/>
            <person name="Szollosi G.J."/>
            <person name="Szarkandi J.G."/>
            <person name="Papp V."/>
            <person name="Albert L."/>
            <person name="Andreopoulos W."/>
            <person name="Angelini C."/>
            <person name="Antonin V."/>
            <person name="Barry K.W."/>
            <person name="Bougher N.L."/>
            <person name="Buchanan P."/>
            <person name="Buyck B."/>
            <person name="Bense V."/>
            <person name="Catcheside P."/>
            <person name="Chovatia M."/>
            <person name="Cooper J."/>
            <person name="Damon W."/>
            <person name="Desjardin D."/>
            <person name="Finy P."/>
            <person name="Geml J."/>
            <person name="Haridas S."/>
            <person name="Hughes K."/>
            <person name="Justo A."/>
            <person name="Karasinski D."/>
            <person name="Kautmanova I."/>
            <person name="Kiss B."/>
            <person name="Kocsube S."/>
            <person name="Kotiranta H."/>
            <person name="LaButti K.M."/>
            <person name="Lechner B.E."/>
            <person name="Liimatainen K."/>
            <person name="Lipzen A."/>
            <person name="Lukacs Z."/>
            <person name="Mihaltcheva S."/>
            <person name="Morgado L.N."/>
            <person name="Niskanen T."/>
            <person name="Noordeloos M.E."/>
            <person name="Ohm R.A."/>
            <person name="Ortiz-Santana B."/>
            <person name="Ovrebo C."/>
            <person name="Racz N."/>
            <person name="Riley R."/>
            <person name="Savchenko A."/>
            <person name="Shiryaev A."/>
            <person name="Soop K."/>
            <person name="Spirin V."/>
            <person name="Szebenyi C."/>
            <person name="Tomsovsky M."/>
            <person name="Tulloss R.E."/>
            <person name="Uehling J."/>
            <person name="Grigoriev I.V."/>
            <person name="Vagvolgyi C."/>
            <person name="Papp T."/>
            <person name="Martin F.M."/>
            <person name="Miettinen O."/>
            <person name="Hibbett D.S."/>
            <person name="Nagy L.G."/>
        </authorList>
    </citation>
    <scope>NUCLEOTIDE SEQUENCE [LARGE SCALE GENOMIC DNA]</scope>
    <source>
        <strain evidence="10 11">HHB13444</strain>
    </source>
</reference>
<organism evidence="10 11">
    <name type="scientific">Polyporus arcularius HHB13444</name>
    <dbReference type="NCBI Taxonomy" id="1314778"/>
    <lineage>
        <taxon>Eukaryota</taxon>
        <taxon>Fungi</taxon>
        <taxon>Dikarya</taxon>
        <taxon>Basidiomycota</taxon>
        <taxon>Agaricomycotina</taxon>
        <taxon>Agaricomycetes</taxon>
        <taxon>Polyporales</taxon>
        <taxon>Polyporaceae</taxon>
        <taxon>Polyporus</taxon>
    </lineage>
</organism>
<sequence>MEALGLYFSPRCLPVFDIAGDPSARGGAQGRPKTAGIYSLSLPSHHTAARLLFFENLRFQQIMESREHVLPSNSAAQLEATSVITTPIMKLPGSKLLVVTTTHITSVVDDPLEPTITSTNEEYSTVVMQNESPAPHLDGLNDHPSGLLLRTPTPVAKPSRKRVKTACARCHEVRKTCDAVRPCKRCRREGVECKDRARKPMRGHKVGGKNATRRTLPSGTSQTVPAVLATPGPATTSTGASMLSAAEAAMTIASAGPVDTYIAYPERQDAWLGLNTDPLLAQLGWLPAAEEAGYRAPFQSSVMVHSIFPDAGDFQPRS</sequence>
<dbReference type="EMBL" id="ML211675">
    <property type="protein sequence ID" value="TFK80971.1"/>
    <property type="molecule type" value="Genomic_DNA"/>
</dbReference>
<dbReference type="SUPFAM" id="SSF57701">
    <property type="entry name" value="Zn2/Cys6 DNA-binding domain"/>
    <property type="match status" value="1"/>
</dbReference>
<name>A0A5C3NUL3_9APHY</name>
<evidence type="ECO:0000313" key="11">
    <source>
        <dbReference type="Proteomes" id="UP000308197"/>
    </source>
</evidence>
<keyword evidence="3" id="KW-0805">Transcription regulation</keyword>
<dbReference type="SMART" id="SM00066">
    <property type="entry name" value="GAL4"/>
    <property type="match status" value="1"/>
</dbReference>
<protein>
    <recommendedName>
        <fullName evidence="7">Transcription activator of gluconeogenesis ERT1</fullName>
    </recommendedName>
</protein>
<evidence type="ECO:0000256" key="4">
    <source>
        <dbReference type="ARBA" id="ARBA00023125"/>
    </source>
</evidence>
<keyword evidence="5" id="KW-0804">Transcription</keyword>
<dbReference type="InterPro" id="IPR001138">
    <property type="entry name" value="Zn2Cys6_DnaBD"/>
</dbReference>
<evidence type="ECO:0000313" key="10">
    <source>
        <dbReference type="EMBL" id="TFK80971.1"/>
    </source>
</evidence>
<keyword evidence="1" id="KW-0479">Metal-binding</keyword>
<proteinExistence type="predicted"/>
<evidence type="ECO:0000256" key="8">
    <source>
        <dbReference type="SAM" id="MobiDB-lite"/>
    </source>
</evidence>
<evidence type="ECO:0000256" key="6">
    <source>
        <dbReference type="ARBA" id="ARBA00023242"/>
    </source>
</evidence>
<dbReference type="GO" id="GO:0008270">
    <property type="term" value="F:zinc ion binding"/>
    <property type="evidence" value="ECO:0007669"/>
    <property type="project" value="InterPro"/>
</dbReference>
<dbReference type="GO" id="GO:0000981">
    <property type="term" value="F:DNA-binding transcription factor activity, RNA polymerase II-specific"/>
    <property type="evidence" value="ECO:0007669"/>
    <property type="project" value="InterPro"/>
</dbReference>
<feature type="region of interest" description="Disordered" evidence="8">
    <location>
        <begin position="200"/>
        <end position="226"/>
    </location>
</feature>
<dbReference type="PANTHER" id="PTHR47659:SF7">
    <property type="entry name" value="FUNGAL TRANSCRIPTIONAL REGULATORY PROTEIN, N-TERMINAL DOMAIN-CONTAINING PROTEIN"/>
    <property type="match status" value="1"/>
</dbReference>
<keyword evidence="11" id="KW-1185">Reference proteome</keyword>
<evidence type="ECO:0000256" key="7">
    <source>
        <dbReference type="ARBA" id="ARBA00040903"/>
    </source>
</evidence>
<dbReference type="Pfam" id="PF00172">
    <property type="entry name" value="Zn_clus"/>
    <property type="match status" value="1"/>
</dbReference>
<evidence type="ECO:0000256" key="5">
    <source>
        <dbReference type="ARBA" id="ARBA00023163"/>
    </source>
</evidence>
<keyword evidence="4" id="KW-0238">DNA-binding</keyword>
<dbReference type="PROSITE" id="PS50048">
    <property type="entry name" value="ZN2_CY6_FUNGAL_2"/>
    <property type="match status" value="1"/>
</dbReference>
<dbReference type="InterPro" id="IPR036864">
    <property type="entry name" value="Zn2-C6_fun-type_DNA-bd_sf"/>
</dbReference>
<dbReference type="InParanoid" id="A0A5C3NUL3"/>
<evidence type="ECO:0000256" key="1">
    <source>
        <dbReference type="ARBA" id="ARBA00022723"/>
    </source>
</evidence>
<dbReference type="CDD" id="cd00067">
    <property type="entry name" value="GAL4"/>
    <property type="match status" value="1"/>
</dbReference>
<keyword evidence="6" id="KW-0539">Nucleus</keyword>
<dbReference type="GO" id="GO:0003677">
    <property type="term" value="F:DNA binding"/>
    <property type="evidence" value="ECO:0007669"/>
    <property type="project" value="UniProtKB-KW"/>
</dbReference>
<gene>
    <name evidence="10" type="ORF">K466DRAFT_604888</name>
</gene>
<feature type="domain" description="Zn(2)-C6 fungal-type" evidence="9">
    <location>
        <begin position="166"/>
        <end position="193"/>
    </location>
</feature>
<feature type="compositionally biased region" description="Polar residues" evidence="8">
    <location>
        <begin position="213"/>
        <end position="224"/>
    </location>
</feature>
<dbReference type="PROSITE" id="PS00463">
    <property type="entry name" value="ZN2_CY6_FUNGAL_1"/>
    <property type="match status" value="1"/>
</dbReference>
<evidence type="ECO:0000256" key="2">
    <source>
        <dbReference type="ARBA" id="ARBA00022833"/>
    </source>
</evidence>
<accession>A0A5C3NUL3</accession>
<evidence type="ECO:0000259" key="9">
    <source>
        <dbReference type="PROSITE" id="PS50048"/>
    </source>
</evidence>
<dbReference type="InterPro" id="IPR050335">
    <property type="entry name" value="ERT1_acuK_gluconeogen_tf"/>
</dbReference>
<dbReference type="AlphaFoldDB" id="A0A5C3NUL3"/>
<evidence type="ECO:0000256" key="3">
    <source>
        <dbReference type="ARBA" id="ARBA00023015"/>
    </source>
</evidence>
<dbReference type="Gene3D" id="4.10.240.10">
    <property type="entry name" value="Zn(2)-C6 fungal-type DNA-binding domain"/>
    <property type="match status" value="1"/>
</dbReference>